<dbReference type="SUPFAM" id="SSF109604">
    <property type="entry name" value="HD-domain/PDEase-like"/>
    <property type="match status" value="1"/>
</dbReference>
<evidence type="ECO:0000313" key="4">
    <source>
        <dbReference type="Proteomes" id="UP000282654"/>
    </source>
</evidence>
<evidence type="ECO:0000259" key="1">
    <source>
        <dbReference type="PROSITE" id="PS51831"/>
    </source>
</evidence>
<dbReference type="Pfam" id="PF13487">
    <property type="entry name" value="HD_5"/>
    <property type="match status" value="1"/>
</dbReference>
<proteinExistence type="predicted"/>
<feature type="domain" description="HD" evidence="1">
    <location>
        <begin position="128"/>
        <end position="247"/>
    </location>
</feature>
<comment type="caution">
    <text evidence="3">The sequence shown here is derived from an EMBL/GenBank/DDBJ whole genome shotgun (WGS) entry which is preliminary data.</text>
</comment>
<dbReference type="InterPro" id="IPR003607">
    <property type="entry name" value="HD/PDEase_dom"/>
</dbReference>
<dbReference type="InterPro" id="IPR006674">
    <property type="entry name" value="HD_domain"/>
</dbReference>
<dbReference type="PANTHER" id="PTHR43155:SF2">
    <property type="entry name" value="CYCLIC DI-GMP PHOSPHODIESTERASE PA4108"/>
    <property type="match status" value="1"/>
</dbReference>
<dbReference type="Gene3D" id="1.10.3210.10">
    <property type="entry name" value="Hypothetical protein af1432"/>
    <property type="match status" value="1"/>
</dbReference>
<protein>
    <submittedName>
        <fullName evidence="3">HD-GYP domain-containing protein (C-di-GMP phosphodiesterase class II)</fullName>
    </submittedName>
</protein>
<dbReference type="OrthoDB" id="10822at2"/>
<dbReference type="AlphaFoldDB" id="A0A3N5AXV9"/>
<dbReference type="PROSITE" id="PS51832">
    <property type="entry name" value="HD_GYP"/>
    <property type="match status" value="1"/>
</dbReference>
<dbReference type="Proteomes" id="UP000282654">
    <property type="component" value="Unassembled WGS sequence"/>
</dbReference>
<organism evidence="3 4">
    <name type="scientific">Thermodesulfitimonas autotrophica</name>
    <dbReference type="NCBI Taxonomy" id="1894989"/>
    <lineage>
        <taxon>Bacteria</taxon>
        <taxon>Bacillati</taxon>
        <taxon>Bacillota</taxon>
        <taxon>Clostridia</taxon>
        <taxon>Thermoanaerobacterales</taxon>
        <taxon>Thermoanaerobacteraceae</taxon>
        <taxon>Thermodesulfitimonas</taxon>
    </lineage>
</organism>
<dbReference type="CDD" id="cd00077">
    <property type="entry name" value="HDc"/>
    <property type="match status" value="1"/>
</dbReference>
<reference evidence="3 4" key="1">
    <citation type="submission" date="2018-11" db="EMBL/GenBank/DDBJ databases">
        <title>Genomic Encyclopedia of Type Strains, Phase IV (KMG-IV): sequencing the most valuable type-strain genomes for metagenomic binning, comparative biology and taxonomic classification.</title>
        <authorList>
            <person name="Goeker M."/>
        </authorList>
    </citation>
    <scope>NUCLEOTIDE SEQUENCE [LARGE SCALE GENOMIC DNA]</scope>
    <source>
        <strain evidence="3 4">DSM 102936</strain>
    </source>
</reference>
<keyword evidence="4" id="KW-1185">Reference proteome</keyword>
<dbReference type="RefSeq" id="WP_123927656.1">
    <property type="nucleotide sequence ID" value="NZ_RKRE01000001.1"/>
</dbReference>
<dbReference type="EMBL" id="RKRE01000001">
    <property type="protein sequence ID" value="RPF49733.1"/>
    <property type="molecule type" value="Genomic_DNA"/>
</dbReference>
<feature type="domain" description="HD-GYP" evidence="2">
    <location>
        <begin position="102"/>
        <end position="298"/>
    </location>
</feature>
<gene>
    <name evidence="3" type="ORF">EDD75_0553</name>
</gene>
<dbReference type="PROSITE" id="PS51831">
    <property type="entry name" value="HD"/>
    <property type="match status" value="1"/>
</dbReference>
<accession>A0A3N5AXV9</accession>
<evidence type="ECO:0000259" key="2">
    <source>
        <dbReference type="PROSITE" id="PS51832"/>
    </source>
</evidence>
<name>A0A3N5AXV9_9THEO</name>
<evidence type="ECO:0000313" key="3">
    <source>
        <dbReference type="EMBL" id="RPF49733.1"/>
    </source>
</evidence>
<dbReference type="PANTHER" id="PTHR43155">
    <property type="entry name" value="CYCLIC DI-GMP PHOSPHODIESTERASE PA4108-RELATED"/>
    <property type="match status" value="1"/>
</dbReference>
<dbReference type="SMART" id="SM00471">
    <property type="entry name" value="HDc"/>
    <property type="match status" value="1"/>
</dbReference>
<sequence>MRRLPVAKLIPGMKVGQPVYDENGRIWLGKGVILTRRYIDRLSELGIPSIYVDDGLLDDIELVHVISEETRHKAVETVKCLFKDTPKARALSLPPEVHERVNDIVNQVLGSRGALYSLIDIRAEAEYLFCHSVNVCVLAVMAGATLGWGPEQLHDLALGALLHDIGMVRVPAEVLNKPRKLSKEEFEAIKKHTIYGEKMLEHYAVARVVARSHHERLDGQGYPDGLTGSMIPPVAQLTGMADIYDALTADRLHRRAYQPHEAYEMLAGTGNFWFDHELVEAFLYNIAAFPVGSVVRLSDQAVAVVTENRPGFSLYPRVRVLIEPDGKKPLSPREFWCHVEGVGVLQILDHDEVAVLGLAPA</sequence>
<dbReference type="InterPro" id="IPR037522">
    <property type="entry name" value="HD_GYP_dom"/>
</dbReference>